<dbReference type="InterPro" id="IPR011659">
    <property type="entry name" value="WD40"/>
</dbReference>
<dbReference type="PANTHER" id="PTHR36842:SF1">
    <property type="entry name" value="PROTEIN TOLB"/>
    <property type="match status" value="1"/>
</dbReference>
<dbReference type="PANTHER" id="PTHR36842">
    <property type="entry name" value="PROTEIN TOLB HOMOLOG"/>
    <property type="match status" value="1"/>
</dbReference>
<dbReference type="SUPFAM" id="SSF82171">
    <property type="entry name" value="DPP6 N-terminal domain-like"/>
    <property type="match status" value="1"/>
</dbReference>
<feature type="non-terminal residue" evidence="2">
    <location>
        <position position="349"/>
    </location>
</feature>
<proteinExistence type="inferred from homology"/>
<accession>A0A382MAW5</accession>
<reference evidence="2" key="1">
    <citation type="submission" date="2018-05" db="EMBL/GenBank/DDBJ databases">
        <authorList>
            <person name="Lanie J.A."/>
            <person name="Ng W.-L."/>
            <person name="Kazmierczak K.M."/>
            <person name="Andrzejewski T.M."/>
            <person name="Davidsen T.M."/>
            <person name="Wayne K.J."/>
            <person name="Tettelin H."/>
            <person name="Glass J.I."/>
            <person name="Rusch D."/>
            <person name="Podicherti R."/>
            <person name="Tsui H.-C.T."/>
            <person name="Winkler M.E."/>
        </authorList>
    </citation>
    <scope>NUCLEOTIDE SEQUENCE</scope>
</reference>
<name>A0A382MAW5_9ZZZZ</name>
<dbReference type="EMBL" id="UINC01091982">
    <property type="protein sequence ID" value="SVC45185.1"/>
    <property type="molecule type" value="Genomic_DNA"/>
</dbReference>
<sequence>MSKLVCYAIATVCPSVVGLIISGFVSASAVYGQGMGFQSTDLHQLKSVGDIQMSPNEDVILYSVTTRLGNGRPSSEIWAHDLRTGSDQPLLSGSGSGARWSKDGSRIAYFGQLGDRSGLFTVDSDGSNPTFLAEVQGTNHPLPSSGERLTWSSDGSEIAFISTTPGPESAEANGDPVVITRYLYKPTASEGLTKFNDNRRAHIFIVDVETRAVRQLTDGPYYEHSVDWSPASDEILFVSNRAPNPDQVFNYDIFAVSATDGAIRQLTQTENAEYRPRWSPDGQSIAYQGTRRGLTSSETTMEDTHLWVMDRSGLNRQEIGADIDNRQGPPHWSTTGRAIYVTVQERGAV</sequence>
<dbReference type="Gene3D" id="2.120.10.30">
    <property type="entry name" value="TolB, C-terminal domain"/>
    <property type="match status" value="2"/>
</dbReference>
<evidence type="ECO:0000313" key="2">
    <source>
        <dbReference type="EMBL" id="SVC45185.1"/>
    </source>
</evidence>
<dbReference type="AlphaFoldDB" id="A0A382MAW5"/>
<comment type="similarity">
    <text evidence="1">Belongs to the TolB family.</text>
</comment>
<organism evidence="2">
    <name type="scientific">marine metagenome</name>
    <dbReference type="NCBI Taxonomy" id="408172"/>
    <lineage>
        <taxon>unclassified sequences</taxon>
        <taxon>metagenomes</taxon>
        <taxon>ecological metagenomes</taxon>
    </lineage>
</organism>
<evidence type="ECO:0000256" key="1">
    <source>
        <dbReference type="ARBA" id="ARBA00009820"/>
    </source>
</evidence>
<evidence type="ECO:0008006" key="3">
    <source>
        <dbReference type="Google" id="ProtNLM"/>
    </source>
</evidence>
<dbReference type="InterPro" id="IPR011042">
    <property type="entry name" value="6-blade_b-propeller_TolB-like"/>
</dbReference>
<gene>
    <name evidence="2" type="ORF">METZ01_LOCUS298039</name>
</gene>
<dbReference type="Pfam" id="PF07676">
    <property type="entry name" value="PD40"/>
    <property type="match status" value="3"/>
</dbReference>
<protein>
    <recommendedName>
        <fullName evidence="3">Dipeptidylpeptidase IV N-terminal domain-containing protein</fullName>
    </recommendedName>
</protein>